<sequence>MLWHARAFEHGTKQVSMFSVGIPFILVSIAVVSVRIHVVLHLLSKNLAIDDYFMVIGTFFTICLSVANMICGWYGVGMHTLDIPPENLVPMLKANLATRLLYVVAICFVKLSILLFYLNIERRRAWRWTGYFLMAFVLALSLATFFVLLFVCVPPSLFWNPVEQALHPEKCMKQSTQQAFFELNGVLNIVQDVSIIIFPIGMIWNLKMSIRRKIGLAALFSVGLVAVAAGSVRFYYVLSLAKEADLWYYMADSLNWCSIEIYAGIIASSAATFNKLVKEYLPKKWSGSYGSSATPRHNYQSAEQIKMRSHGTHSSRKHGIIGLTENDSEEAIVSKGGR</sequence>
<dbReference type="EMBL" id="MU006781">
    <property type="protein sequence ID" value="KAF2642889.1"/>
    <property type="molecule type" value="Genomic_DNA"/>
</dbReference>
<gene>
    <name evidence="8" type="ORF">P280DRAFT_468190</name>
</gene>
<name>A0A6A6S581_9PLEO</name>
<feature type="domain" description="Rhodopsin" evidence="7">
    <location>
        <begin position="41"/>
        <end position="278"/>
    </location>
</feature>
<evidence type="ECO:0000256" key="3">
    <source>
        <dbReference type="ARBA" id="ARBA00022989"/>
    </source>
</evidence>
<keyword evidence="3 6" id="KW-1133">Transmembrane helix</keyword>
<reference evidence="8" key="1">
    <citation type="journal article" date="2020" name="Stud. Mycol.">
        <title>101 Dothideomycetes genomes: a test case for predicting lifestyles and emergence of pathogens.</title>
        <authorList>
            <person name="Haridas S."/>
            <person name="Albert R."/>
            <person name="Binder M."/>
            <person name="Bloem J."/>
            <person name="Labutti K."/>
            <person name="Salamov A."/>
            <person name="Andreopoulos B."/>
            <person name="Baker S."/>
            <person name="Barry K."/>
            <person name="Bills G."/>
            <person name="Bluhm B."/>
            <person name="Cannon C."/>
            <person name="Castanera R."/>
            <person name="Culley D."/>
            <person name="Daum C."/>
            <person name="Ezra D."/>
            <person name="Gonzalez J."/>
            <person name="Henrissat B."/>
            <person name="Kuo A."/>
            <person name="Liang C."/>
            <person name="Lipzen A."/>
            <person name="Lutzoni F."/>
            <person name="Magnuson J."/>
            <person name="Mondo S."/>
            <person name="Nolan M."/>
            <person name="Ohm R."/>
            <person name="Pangilinan J."/>
            <person name="Park H.-J."/>
            <person name="Ramirez L."/>
            <person name="Alfaro M."/>
            <person name="Sun H."/>
            <person name="Tritt A."/>
            <person name="Yoshinaga Y."/>
            <person name="Zwiers L.-H."/>
            <person name="Turgeon B."/>
            <person name="Goodwin S."/>
            <person name="Spatafora J."/>
            <person name="Crous P."/>
            <person name="Grigoriev I."/>
        </authorList>
    </citation>
    <scope>NUCLEOTIDE SEQUENCE</scope>
    <source>
        <strain evidence="8">CBS 473.64</strain>
    </source>
</reference>
<evidence type="ECO:0000256" key="4">
    <source>
        <dbReference type="ARBA" id="ARBA00023136"/>
    </source>
</evidence>
<dbReference type="InterPro" id="IPR052337">
    <property type="entry name" value="SAT4-like"/>
</dbReference>
<feature type="transmembrane region" description="Helical" evidence="6">
    <location>
        <begin position="96"/>
        <end position="118"/>
    </location>
</feature>
<evidence type="ECO:0000313" key="8">
    <source>
        <dbReference type="EMBL" id="KAF2642889.1"/>
    </source>
</evidence>
<feature type="transmembrane region" description="Helical" evidence="6">
    <location>
        <begin position="185"/>
        <end position="204"/>
    </location>
</feature>
<feature type="transmembrane region" description="Helical" evidence="6">
    <location>
        <begin position="20"/>
        <end position="40"/>
    </location>
</feature>
<evidence type="ECO:0000256" key="6">
    <source>
        <dbReference type="SAM" id="Phobius"/>
    </source>
</evidence>
<evidence type="ECO:0000259" key="7">
    <source>
        <dbReference type="Pfam" id="PF20684"/>
    </source>
</evidence>
<accession>A0A6A6S581</accession>
<evidence type="ECO:0000313" key="9">
    <source>
        <dbReference type="Proteomes" id="UP000799753"/>
    </source>
</evidence>
<dbReference type="PANTHER" id="PTHR33048:SF129">
    <property type="entry name" value="INTEGRAL MEMBRANE PROTEIN-RELATED"/>
    <property type="match status" value="1"/>
</dbReference>
<comment type="similarity">
    <text evidence="5">Belongs to the SAT4 family.</text>
</comment>
<protein>
    <recommendedName>
        <fullName evidence="7">Rhodopsin domain-containing protein</fullName>
    </recommendedName>
</protein>
<dbReference type="Pfam" id="PF20684">
    <property type="entry name" value="Fung_rhodopsin"/>
    <property type="match status" value="1"/>
</dbReference>
<organism evidence="8 9">
    <name type="scientific">Massarina eburnea CBS 473.64</name>
    <dbReference type="NCBI Taxonomy" id="1395130"/>
    <lineage>
        <taxon>Eukaryota</taxon>
        <taxon>Fungi</taxon>
        <taxon>Dikarya</taxon>
        <taxon>Ascomycota</taxon>
        <taxon>Pezizomycotina</taxon>
        <taxon>Dothideomycetes</taxon>
        <taxon>Pleosporomycetidae</taxon>
        <taxon>Pleosporales</taxon>
        <taxon>Massarineae</taxon>
        <taxon>Massarinaceae</taxon>
        <taxon>Massarina</taxon>
    </lineage>
</organism>
<dbReference type="GO" id="GO:0016020">
    <property type="term" value="C:membrane"/>
    <property type="evidence" value="ECO:0007669"/>
    <property type="project" value="UniProtKB-SubCell"/>
</dbReference>
<keyword evidence="4 6" id="KW-0472">Membrane</keyword>
<dbReference type="PANTHER" id="PTHR33048">
    <property type="entry name" value="PTH11-LIKE INTEGRAL MEMBRANE PROTEIN (AFU_ORTHOLOGUE AFUA_5G11245)"/>
    <property type="match status" value="1"/>
</dbReference>
<feature type="transmembrane region" description="Helical" evidence="6">
    <location>
        <begin position="52"/>
        <end position="76"/>
    </location>
</feature>
<evidence type="ECO:0000256" key="2">
    <source>
        <dbReference type="ARBA" id="ARBA00022692"/>
    </source>
</evidence>
<keyword evidence="2 6" id="KW-0812">Transmembrane</keyword>
<evidence type="ECO:0000256" key="5">
    <source>
        <dbReference type="ARBA" id="ARBA00038359"/>
    </source>
</evidence>
<comment type="subcellular location">
    <subcellularLocation>
        <location evidence="1">Membrane</location>
        <topology evidence="1">Multi-pass membrane protein</topology>
    </subcellularLocation>
</comment>
<evidence type="ECO:0000256" key="1">
    <source>
        <dbReference type="ARBA" id="ARBA00004141"/>
    </source>
</evidence>
<dbReference type="InterPro" id="IPR049326">
    <property type="entry name" value="Rhodopsin_dom_fungi"/>
</dbReference>
<feature type="transmembrane region" description="Helical" evidence="6">
    <location>
        <begin position="130"/>
        <end position="151"/>
    </location>
</feature>
<dbReference type="OrthoDB" id="444631at2759"/>
<dbReference type="Proteomes" id="UP000799753">
    <property type="component" value="Unassembled WGS sequence"/>
</dbReference>
<keyword evidence="9" id="KW-1185">Reference proteome</keyword>
<proteinExistence type="inferred from homology"/>
<feature type="transmembrane region" description="Helical" evidence="6">
    <location>
        <begin position="216"/>
        <end position="238"/>
    </location>
</feature>
<dbReference type="AlphaFoldDB" id="A0A6A6S581"/>